<reference evidence="2" key="2">
    <citation type="journal article" date="2015" name="Fish Shellfish Immunol.">
        <title>Early steps in the European eel (Anguilla anguilla)-Vibrio vulnificus interaction in the gills: Role of the RtxA13 toxin.</title>
        <authorList>
            <person name="Callol A."/>
            <person name="Pajuelo D."/>
            <person name="Ebbesson L."/>
            <person name="Teles M."/>
            <person name="MacKenzie S."/>
            <person name="Amaro C."/>
        </authorList>
    </citation>
    <scope>NUCLEOTIDE SEQUENCE</scope>
</reference>
<organism evidence="2">
    <name type="scientific">Anguilla anguilla</name>
    <name type="common">European freshwater eel</name>
    <name type="synonym">Muraena anguilla</name>
    <dbReference type="NCBI Taxonomy" id="7936"/>
    <lineage>
        <taxon>Eukaryota</taxon>
        <taxon>Metazoa</taxon>
        <taxon>Chordata</taxon>
        <taxon>Craniata</taxon>
        <taxon>Vertebrata</taxon>
        <taxon>Euteleostomi</taxon>
        <taxon>Actinopterygii</taxon>
        <taxon>Neopterygii</taxon>
        <taxon>Teleostei</taxon>
        <taxon>Anguilliformes</taxon>
        <taxon>Anguillidae</taxon>
        <taxon>Anguilla</taxon>
    </lineage>
</organism>
<keyword evidence="1" id="KW-0472">Membrane</keyword>
<evidence type="ECO:0000256" key="1">
    <source>
        <dbReference type="SAM" id="Phobius"/>
    </source>
</evidence>
<keyword evidence="1" id="KW-0812">Transmembrane</keyword>
<keyword evidence="1" id="KW-1133">Transmembrane helix</keyword>
<dbReference type="EMBL" id="GBXM01018448">
    <property type="protein sequence ID" value="JAH90129.1"/>
    <property type="molecule type" value="Transcribed_RNA"/>
</dbReference>
<protein>
    <submittedName>
        <fullName evidence="2">Uncharacterized protein</fullName>
    </submittedName>
</protein>
<dbReference type="AlphaFoldDB" id="A0A0E9WIA2"/>
<reference evidence="2" key="1">
    <citation type="submission" date="2014-11" db="EMBL/GenBank/DDBJ databases">
        <authorList>
            <person name="Amaro Gonzalez C."/>
        </authorList>
    </citation>
    <scope>NUCLEOTIDE SEQUENCE</scope>
</reference>
<proteinExistence type="predicted"/>
<feature type="transmembrane region" description="Helical" evidence="1">
    <location>
        <begin position="25"/>
        <end position="49"/>
    </location>
</feature>
<evidence type="ECO:0000313" key="2">
    <source>
        <dbReference type="EMBL" id="JAH90129.1"/>
    </source>
</evidence>
<accession>A0A0E9WIA2</accession>
<sequence length="53" mass="6315">MFYLYFVYIVSNSAVLTFSTEDKGFVVIIILFLFFTNFNNPVLLEFILYDIFI</sequence>
<name>A0A0E9WIA2_ANGAN</name>